<comment type="caution">
    <text evidence="1">The sequence shown here is derived from an EMBL/GenBank/DDBJ whole genome shotgun (WGS) entry which is preliminary data.</text>
</comment>
<dbReference type="EMBL" id="BAAAUD010000010">
    <property type="protein sequence ID" value="GAA2925546.1"/>
    <property type="molecule type" value="Genomic_DNA"/>
</dbReference>
<evidence type="ECO:0008006" key="3">
    <source>
        <dbReference type="Google" id="ProtNLM"/>
    </source>
</evidence>
<dbReference type="RefSeq" id="WP_344490457.1">
    <property type="nucleotide sequence ID" value="NZ_BAAAUD010000010.1"/>
</dbReference>
<sequence length="201" mass="20729">MRTVVDVLVRAAVATWVLWTAYGAGLFRGVAAVAPAAGPARCAAAARAYDRLTARNRLRSAVGTLAVVALVGAGPYAAGARTPASILWIVCAVQAMERLPLAAALPVAVPGTRGAAHHDRALESVLLGRGIVLVGHSPRLDTRARGAGFRLLAQKRTARAAQARSAALAERARTAREVHDVLAHGLSAAHIDHLLAEAGGE</sequence>
<name>A0ABN3WRT6_9ACTN</name>
<keyword evidence="2" id="KW-1185">Reference proteome</keyword>
<dbReference type="Gene3D" id="1.20.5.1930">
    <property type="match status" value="1"/>
</dbReference>
<dbReference type="Proteomes" id="UP001500403">
    <property type="component" value="Unassembled WGS sequence"/>
</dbReference>
<protein>
    <recommendedName>
        <fullName evidence="3">Histidine kinase</fullName>
    </recommendedName>
</protein>
<organism evidence="1 2">
    <name type="scientific">Streptomyces enissocaesilis</name>
    <dbReference type="NCBI Taxonomy" id="332589"/>
    <lineage>
        <taxon>Bacteria</taxon>
        <taxon>Bacillati</taxon>
        <taxon>Actinomycetota</taxon>
        <taxon>Actinomycetes</taxon>
        <taxon>Kitasatosporales</taxon>
        <taxon>Streptomycetaceae</taxon>
        <taxon>Streptomyces</taxon>
        <taxon>Streptomyces rochei group</taxon>
    </lineage>
</organism>
<evidence type="ECO:0000313" key="1">
    <source>
        <dbReference type="EMBL" id="GAA2925546.1"/>
    </source>
</evidence>
<gene>
    <name evidence="1" type="ORF">GCM10010446_07280</name>
</gene>
<reference evidence="1 2" key="1">
    <citation type="journal article" date="2019" name="Int. J. Syst. Evol. Microbiol.">
        <title>The Global Catalogue of Microorganisms (GCM) 10K type strain sequencing project: providing services to taxonomists for standard genome sequencing and annotation.</title>
        <authorList>
            <consortium name="The Broad Institute Genomics Platform"/>
            <consortium name="The Broad Institute Genome Sequencing Center for Infectious Disease"/>
            <person name="Wu L."/>
            <person name="Ma J."/>
        </authorList>
    </citation>
    <scope>NUCLEOTIDE SEQUENCE [LARGE SCALE GENOMIC DNA]</scope>
    <source>
        <strain evidence="1 2">JCM 9088</strain>
    </source>
</reference>
<evidence type="ECO:0000313" key="2">
    <source>
        <dbReference type="Proteomes" id="UP001500403"/>
    </source>
</evidence>
<proteinExistence type="predicted"/>
<accession>A0ABN3WRT6</accession>